<organism evidence="2 3">
    <name type="scientific">Deinococcus irradiatisoli</name>
    <dbReference type="NCBI Taxonomy" id="2202254"/>
    <lineage>
        <taxon>Bacteria</taxon>
        <taxon>Thermotogati</taxon>
        <taxon>Deinococcota</taxon>
        <taxon>Deinococci</taxon>
        <taxon>Deinococcales</taxon>
        <taxon>Deinococcaceae</taxon>
        <taxon>Deinococcus</taxon>
    </lineage>
</organism>
<dbReference type="GO" id="GO:0016747">
    <property type="term" value="F:acyltransferase activity, transferring groups other than amino-acyl groups"/>
    <property type="evidence" value="ECO:0007669"/>
    <property type="project" value="InterPro"/>
</dbReference>
<keyword evidence="2" id="KW-0808">Transferase</keyword>
<dbReference type="InterPro" id="IPR000182">
    <property type="entry name" value="GNAT_dom"/>
</dbReference>
<dbReference type="PANTHER" id="PTHR43792:SF16">
    <property type="entry name" value="N-ACETYLTRANSFERASE DOMAIN-CONTAINING PROTEIN"/>
    <property type="match status" value="1"/>
</dbReference>
<protein>
    <submittedName>
        <fullName evidence="2">GNAT family N-acetyltransferase</fullName>
    </submittedName>
</protein>
<dbReference type="SUPFAM" id="SSF55729">
    <property type="entry name" value="Acyl-CoA N-acyltransferases (Nat)"/>
    <property type="match status" value="1"/>
</dbReference>
<accession>A0A2Z3JP32</accession>
<reference evidence="2 3" key="1">
    <citation type="submission" date="2018-05" db="EMBL/GenBank/DDBJ databases">
        <title>Complete Genome Sequence of Deinococcus sp. strain 17bor-2.</title>
        <authorList>
            <person name="Srinivasan S."/>
        </authorList>
    </citation>
    <scope>NUCLEOTIDE SEQUENCE [LARGE SCALE GENOMIC DNA]</scope>
    <source>
        <strain evidence="2 3">17bor-2</strain>
    </source>
</reference>
<dbReference type="EMBL" id="CP029494">
    <property type="protein sequence ID" value="AWN24509.1"/>
    <property type="molecule type" value="Genomic_DNA"/>
</dbReference>
<dbReference type="AlphaFoldDB" id="A0A2Z3JP32"/>
<dbReference type="KEGG" id="dez:DKM44_05925"/>
<evidence type="ECO:0000313" key="3">
    <source>
        <dbReference type="Proteomes" id="UP000245368"/>
    </source>
</evidence>
<dbReference type="InterPro" id="IPR016181">
    <property type="entry name" value="Acyl_CoA_acyltransferase"/>
</dbReference>
<gene>
    <name evidence="2" type="ORF">DKM44_05925</name>
</gene>
<dbReference type="InterPro" id="IPR051531">
    <property type="entry name" value="N-acetyltransferase"/>
</dbReference>
<proteinExistence type="predicted"/>
<dbReference type="Proteomes" id="UP000245368">
    <property type="component" value="Chromosome"/>
</dbReference>
<evidence type="ECO:0000313" key="2">
    <source>
        <dbReference type="EMBL" id="AWN24509.1"/>
    </source>
</evidence>
<dbReference type="PANTHER" id="PTHR43792">
    <property type="entry name" value="GNAT FAMILY, PUTATIVE (AFU_ORTHOLOGUE AFUA_3G00765)-RELATED-RELATED"/>
    <property type="match status" value="1"/>
</dbReference>
<keyword evidence="3" id="KW-1185">Reference proteome</keyword>
<feature type="domain" description="N-acetyltransferase" evidence="1">
    <location>
        <begin position="2"/>
        <end position="146"/>
    </location>
</feature>
<dbReference type="Gene3D" id="3.40.630.30">
    <property type="match status" value="1"/>
</dbReference>
<evidence type="ECO:0000259" key="1">
    <source>
        <dbReference type="Pfam" id="PF13302"/>
    </source>
</evidence>
<sequence length="174" mass="19778">MLRGHQPHDLDDCLALWQDPAVIRYTTGRPLSRQDVWLRLLRHAGHWALFGFGNWLAFEQRTGRLVGELGLGRFKRDFLQDHPELDPLPEAAWVLMSWAHGQGFASEALTAIFEWHGQHQPPLPSFCIIQPENTPSLRLASAFGYKPQIDLRQDDREWRVLLRPVGGTAGSSAP</sequence>
<name>A0A2Z3JP32_9DEIO</name>
<dbReference type="OrthoDB" id="9798081at2"/>
<dbReference type="Pfam" id="PF13302">
    <property type="entry name" value="Acetyltransf_3"/>
    <property type="match status" value="1"/>
</dbReference>